<sequence>MSKLEFESPIKQTSQSQAFEATQAVDPMLSDIEGANVMGFSKSSFRRRVADGTIPPPVKIGGLSRWPLSELLAVIKRAKDARNAA</sequence>
<dbReference type="Gene3D" id="1.10.238.160">
    <property type="match status" value="1"/>
</dbReference>
<dbReference type="RefSeq" id="WP_263735895.1">
    <property type="nucleotide sequence ID" value="NZ_JAOWKY010000005.1"/>
</dbReference>
<protein>
    <submittedName>
        <fullName evidence="1">DNA-binding protein</fullName>
    </submittedName>
</protein>
<dbReference type="GO" id="GO:0003677">
    <property type="term" value="F:DNA binding"/>
    <property type="evidence" value="ECO:0007669"/>
    <property type="project" value="UniProtKB-KW"/>
</dbReference>
<name>A0ABT2ZGI8_9RHOB</name>
<keyword evidence="2" id="KW-1185">Reference proteome</keyword>
<proteinExistence type="predicted"/>
<dbReference type="Proteomes" id="UP001652542">
    <property type="component" value="Unassembled WGS sequence"/>
</dbReference>
<evidence type="ECO:0000313" key="2">
    <source>
        <dbReference type="Proteomes" id="UP001652542"/>
    </source>
</evidence>
<keyword evidence="1" id="KW-0238">DNA-binding</keyword>
<gene>
    <name evidence="1" type="ORF">OEW28_16465</name>
</gene>
<comment type="caution">
    <text evidence="1">The sequence shown here is derived from an EMBL/GenBank/DDBJ whole genome shotgun (WGS) entry which is preliminary data.</text>
</comment>
<dbReference type="EMBL" id="JAOWKY010000005">
    <property type="protein sequence ID" value="MCV2870221.1"/>
    <property type="molecule type" value="Genomic_DNA"/>
</dbReference>
<reference evidence="1 2" key="1">
    <citation type="submission" date="2022-10" db="EMBL/GenBank/DDBJ databases">
        <title>Defluviimonas sp. nov., isolated from ocean surface water.</title>
        <authorList>
            <person name="He W."/>
            <person name="Wang L."/>
            <person name="Zhang D.-F."/>
        </authorList>
    </citation>
    <scope>NUCLEOTIDE SEQUENCE [LARGE SCALE GENOMIC DNA]</scope>
    <source>
        <strain evidence="1 2">WL0002</strain>
    </source>
</reference>
<evidence type="ECO:0000313" key="1">
    <source>
        <dbReference type="EMBL" id="MCV2870221.1"/>
    </source>
</evidence>
<organism evidence="1 2">
    <name type="scientific">Albidovulum marisflavi</name>
    <dbReference type="NCBI Taxonomy" id="2984159"/>
    <lineage>
        <taxon>Bacteria</taxon>
        <taxon>Pseudomonadati</taxon>
        <taxon>Pseudomonadota</taxon>
        <taxon>Alphaproteobacteria</taxon>
        <taxon>Rhodobacterales</taxon>
        <taxon>Paracoccaceae</taxon>
        <taxon>Albidovulum</taxon>
    </lineage>
</organism>
<accession>A0ABT2ZGI8</accession>